<dbReference type="GO" id="GO:0016787">
    <property type="term" value="F:hydrolase activity"/>
    <property type="evidence" value="ECO:0007669"/>
    <property type="project" value="UniProtKB-KW"/>
</dbReference>
<dbReference type="AlphaFoldDB" id="A0A5M9ZRW3"/>
<gene>
    <name evidence="2" type="ORF">EMO89_05235</name>
</gene>
<organism evidence="2 3">
    <name type="scientific">Bifidobacterium tissieri</name>
    <dbReference type="NCBI Taxonomy" id="1630162"/>
    <lineage>
        <taxon>Bacteria</taxon>
        <taxon>Bacillati</taxon>
        <taxon>Actinomycetota</taxon>
        <taxon>Actinomycetes</taxon>
        <taxon>Bifidobacteriales</taxon>
        <taxon>Bifidobacteriaceae</taxon>
        <taxon>Bifidobacterium</taxon>
    </lineage>
</organism>
<dbReference type="OrthoDB" id="9796770at2"/>
<name>A0A5M9ZRW3_9BIFI</name>
<reference evidence="2 3" key="1">
    <citation type="journal article" date="2019" name="Syst. Appl. Microbiol.">
        <title>Characterization of Bifidobacterium species in feaces of the Egyptian fruit bat: Description of B. vespertilionis sp. nov. and B. rousetti sp. nov.</title>
        <authorList>
            <person name="Modesto M."/>
            <person name="Satti M."/>
            <person name="Watanabe K."/>
            <person name="Puglisi E."/>
            <person name="Morelli L."/>
            <person name="Huang C.-H."/>
            <person name="Liou J.-S."/>
            <person name="Miyashita M."/>
            <person name="Tamura T."/>
            <person name="Saito S."/>
            <person name="Mori K."/>
            <person name="Huang L."/>
            <person name="Sciavilla P."/>
            <person name="Sandri C."/>
            <person name="Spiezio C."/>
            <person name="Vitali F."/>
            <person name="Cavalieri D."/>
            <person name="Perpetuini G."/>
            <person name="Tofalo R."/>
            <person name="Bonetti A."/>
            <person name="Arita M."/>
            <person name="Mattarelli P."/>
        </authorList>
    </citation>
    <scope>NUCLEOTIDE SEQUENCE [LARGE SCALE GENOMIC DNA]</scope>
    <source>
        <strain evidence="2 3">RST7</strain>
    </source>
</reference>
<proteinExistence type="predicted"/>
<dbReference type="EMBL" id="RZUI01000005">
    <property type="protein sequence ID" value="KAA8830397.1"/>
    <property type="molecule type" value="Genomic_DNA"/>
</dbReference>
<evidence type="ECO:0000313" key="2">
    <source>
        <dbReference type="EMBL" id="KAA8830397.1"/>
    </source>
</evidence>
<protein>
    <submittedName>
        <fullName evidence="2">Alpha/beta hydrolase</fullName>
    </submittedName>
</protein>
<accession>A0A5M9ZRW3</accession>
<dbReference type="PANTHER" id="PTHR43798">
    <property type="entry name" value="MONOACYLGLYCEROL LIPASE"/>
    <property type="match status" value="1"/>
</dbReference>
<dbReference type="Gene3D" id="3.40.50.1820">
    <property type="entry name" value="alpha/beta hydrolase"/>
    <property type="match status" value="1"/>
</dbReference>
<dbReference type="InterPro" id="IPR000073">
    <property type="entry name" value="AB_hydrolase_1"/>
</dbReference>
<feature type="domain" description="AB hydrolase-1" evidence="1">
    <location>
        <begin position="68"/>
        <end position="182"/>
    </location>
</feature>
<dbReference type="PANTHER" id="PTHR43798:SF33">
    <property type="entry name" value="HYDROLASE, PUTATIVE (AFU_ORTHOLOGUE AFUA_2G14860)-RELATED"/>
    <property type="match status" value="1"/>
</dbReference>
<dbReference type="Proteomes" id="UP000412028">
    <property type="component" value="Unassembled WGS sequence"/>
</dbReference>
<dbReference type="InterPro" id="IPR050266">
    <property type="entry name" value="AB_hydrolase_sf"/>
</dbReference>
<dbReference type="InterPro" id="IPR029058">
    <property type="entry name" value="AB_hydrolase_fold"/>
</dbReference>
<dbReference type="SUPFAM" id="SSF53474">
    <property type="entry name" value="alpha/beta-Hydrolases"/>
    <property type="match status" value="1"/>
</dbReference>
<keyword evidence="2" id="KW-0378">Hydrolase</keyword>
<comment type="caution">
    <text evidence="2">The sequence shown here is derived from an EMBL/GenBank/DDBJ whole genome shotgun (WGS) entry which is preliminary data.</text>
</comment>
<sequence>MTGRNTAGARESMSTRTGMLVPGRVLKRMGVRSNRSNRWHPAISARHTVILGGVPQKISVEGPGGDAPVMIMFHGGPWAPFIYGLAYRGFYPELSSRFTLVWWDQYGCGKNARRLHDIPADISVEAFAHMAIDLTDEVRRRFPNSPILLNGYSFGTYLTMQVAAARETDIAGVINLGPIMSMREATGHFRAACEPYLTDRERQRMLRLRNSGRYDPYAAYVERLAGAYTDCCHYRGKGRGKGGMIHDDAMFHRWLLRLITSGDYHPIDLIGAAMGTLPYGRLSRRFHTLWDSMENIDLWALAEHLDIPMLYLQGDAERYVLPDELSALAARRSNVRYVRLDRSGHIPTSRAWAQTMREMIAFGEEITGCR</sequence>
<evidence type="ECO:0000259" key="1">
    <source>
        <dbReference type="Pfam" id="PF00561"/>
    </source>
</evidence>
<dbReference type="GO" id="GO:0016020">
    <property type="term" value="C:membrane"/>
    <property type="evidence" value="ECO:0007669"/>
    <property type="project" value="TreeGrafter"/>
</dbReference>
<dbReference type="Pfam" id="PF00561">
    <property type="entry name" value="Abhydrolase_1"/>
    <property type="match status" value="1"/>
</dbReference>
<evidence type="ECO:0000313" key="3">
    <source>
        <dbReference type="Proteomes" id="UP000412028"/>
    </source>
</evidence>